<dbReference type="PROSITE" id="PS51186">
    <property type="entry name" value="GNAT"/>
    <property type="match status" value="1"/>
</dbReference>
<evidence type="ECO:0000313" key="3">
    <source>
        <dbReference type="Proteomes" id="UP000295493"/>
    </source>
</evidence>
<dbReference type="GO" id="GO:0016747">
    <property type="term" value="F:acyltransferase activity, transferring groups other than amino-acyl groups"/>
    <property type="evidence" value="ECO:0007669"/>
    <property type="project" value="InterPro"/>
</dbReference>
<organism evidence="2 3">
    <name type="scientific">Stakelama pacifica</name>
    <dbReference type="NCBI Taxonomy" id="517720"/>
    <lineage>
        <taxon>Bacteria</taxon>
        <taxon>Pseudomonadati</taxon>
        <taxon>Pseudomonadota</taxon>
        <taxon>Alphaproteobacteria</taxon>
        <taxon>Sphingomonadales</taxon>
        <taxon>Sphingomonadaceae</taxon>
        <taxon>Stakelama</taxon>
    </lineage>
</organism>
<reference evidence="2 3" key="1">
    <citation type="submission" date="2019-03" db="EMBL/GenBank/DDBJ databases">
        <title>Genomic Encyclopedia of Type Strains, Phase IV (KMG-IV): sequencing the most valuable type-strain genomes for metagenomic binning, comparative biology and taxonomic classification.</title>
        <authorList>
            <person name="Goeker M."/>
        </authorList>
    </citation>
    <scope>NUCLEOTIDE SEQUENCE [LARGE SCALE GENOMIC DNA]</scope>
    <source>
        <strain evidence="2 3">DSM 25059</strain>
    </source>
</reference>
<evidence type="ECO:0000259" key="1">
    <source>
        <dbReference type="PROSITE" id="PS51186"/>
    </source>
</evidence>
<gene>
    <name evidence="2" type="ORF">EV664_11018</name>
</gene>
<dbReference type="SUPFAM" id="SSF55729">
    <property type="entry name" value="Acyl-CoA N-acyltransferases (Nat)"/>
    <property type="match status" value="1"/>
</dbReference>
<feature type="domain" description="N-acetyltransferase" evidence="1">
    <location>
        <begin position="14"/>
        <end position="166"/>
    </location>
</feature>
<sequence length="167" mass="18558">MTQQQVTTSGGVRLTVRAAEKDDSALLDEFFEHVSPEDLRFRFLSSVRKVGADQIAAMTDIDHRQTENLLGFEEESGRLVATAMLACDAAMERGEVAVVLDRDFKARGIGWEMLRLITEAAAERGVKRVESIESRENHAALNLEHEMGFALESYPGDSTLMLVSRTL</sequence>
<dbReference type="Pfam" id="PF00583">
    <property type="entry name" value="Acetyltransf_1"/>
    <property type="match status" value="1"/>
</dbReference>
<dbReference type="RefSeq" id="WP_133496278.1">
    <property type="nucleotide sequence ID" value="NZ_BMLU01000010.1"/>
</dbReference>
<dbReference type="InterPro" id="IPR000182">
    <property type="entry name" value="GNAT_dom"/>
</dbReference>
<keyword evidence="3" id="KW-1185">Reference proteome</keyword>
<dbReference type="CDD" id="cd04301">
    <property type="entry name" value="NAT_SF"/>
    <property type="match status" value="1"/>
</dbReference>
<name>A0A4R6FFX7_9SPHN</name>
<proteinExistence type="predicted"/>
<evidence type="ECO:0000313" key="2">
    <source>
        <dbReference type="EMBL" id="TDN80226.1"/>
    </source>
</evidence>
<keyword evidence="2" id="KW-0808">Transferase</keyword>
<dbReference type="EMBL" id="SNWD01000010">
    <property type="protein sequence ID" value="TDN80226.1"/>
    <property type="molecule type" value="Genomic_DNA"/>
</dbReference>
<accession>A0A4R6FFX7</accession>
<dbReference type="Proteomes" id="UP000295493">
    <property type="component" value="Unassembled WGS sequence"/>
</dbReference>
<comment type="caution">
    <text evidence="2">The sequence shown here is derived from an EMBL/GenBank/DDBJ whole genome shotgun (WGS) entry which is preliminary data.</text>
</comment>
<dbReference type="AlphaFoldDB" id="A0A4R6FFX7"/>
<protein>
    <submittedName>
        <fullName evidence="2">RimJ/RimL family protein N-acetyltransferase</fullName>
    </submittedName>
</protein>
<dbReference type="Gene3D" id="3.40.630.30">
    <property type="match status" value="1"/>
</dbReference>
<dbReference type="InterPro" id="IPR016181">
    <property type="entry name" value="Acyl_CoA_acyltransferase"/>
</dbReference>
<dbReference type="OrthoDB" id="9807426at2"/>